<feature type="compositionally biased region" description="Polar residues" evidence="1">
    <location>
        <begin position="1"/>
        <end position="12"/>
    </location>
</feature>
<sequence>MDDVGASSQSSLPPAEPQAPNPEPPEPQDPDPDLSHPLLDDNTRRAELDERAGFHFVGLSEKKKDKVLNAQVQIERAIEKALLSLGYSRDELSQKSKRDEIRGFLFYRNGKLLSMKNIRVLSERSPIWDPP</sequence>
<feature type="compositionally biased region" description="Pro residues" evidence="1">
    <location>
        <begin position="14"/>
        <end position="25"/>
    </location>
</feature>
<accession>A0AAN9PH72</accession>
<dbReference type="AlphaFoldDB" id="A0AAN9PH72"/>
<name>A0AAN9PH72_CANGL</name>
<comment type="caution">
    <text evidence="2">The sequence shown here is derived from an EMBL/GenBank/DDBJ whole genome shotgun (WGS) entry which is preliminary data.</text>
</comment>
<dbReference type="Proteomes" id="UP001367508">
    <property type="component" value="Unassembled WGS sequence"/>
</dbReference>
<feature type="compositionally biased region" description="Basic and acidic residues" evidence="1">
    <location>
        <begin position="38"/>
        <end position="47"/>
    </location>
</feature>
<protein>
    <submittedName>
        <fullName evidence="2">Uncharacterized protein</fullName>
    </submittedName>
</protein>
<proteinExistence type="predicted"/>
<feature type="region of interest" description="Disordered" evidence="1">
    <location>
        <begin position="1"/>
        <end position="47"/>
    </location>
</feature>
<dbReference type="EMBL" id="JAYMYQ010000057">
    <property type="protein sequence ID" value="KAK7296927.1"/>
    <property type="molecule type" value="Genomic_DNA"/>
</dbReference>
<keyword evidence="3" id="KW-1185">Reference proteome</keyword>
<gene>
    <name evidence="2" type="ORF">VNO77_49359</name>
</gene>
<organism evidence="2 3">
    <name type="scientific">Canavalia gladiata</name>
    <name type="common">Sword bean</name>
    <name type="synonym">Dolichos gladiatus</name>
    <dbReference type="NCBI Taxonomy" id="3824"/>
    <lineage>
        <taxon>Eukaryota</taxon>
        <taxon>Viridiplantae</taxon>
        <taxon>Streptophyta</taxon>
        <taxon>Embryophyta</taxon>
        <taxon>Tracheophyta</taxon>
        <taxon>Spermatophyta</taxon>
        <taxon>Magnoliopsida</taxon>
        <taxon>eudicotyledons</taxon>
        <taxon>Gunneridae</taxon>
        <taxon>Pentapetalae</taxon>
        <taxon>rosids</taxon>
        <taxon>fabids</taxon>
        <taxon>Fabales</taxon>
        <taxon>Fabaceae</taxon>
        <taxon>Papilionoideae</taxon>
        <taxon>50 kb inversion clade</taxon>
        <taxon>NPAAA clade</taxon>
        <taxon>indigoferoid/millettioid clade</taxon>
        <taxon>Phaseoleae</taxon>
        <taxon>Canavalia</taxon>
    </lineage>
</organism>
<reference evidence="2 3" key="1">
    <citation type="submission" date="2024-01" db="EMBL/GenBank/DDBJ databases">
        <title>The genomes of 5 underutilized Papilionoideae crops provide insights into root nodulation and disease resistanc.</title>
        <authorList>
            <person name="Jiang F."/>
        </authorList>
    </citation>
    <scope>NUCLEOTIDE SEQUENCE [LARGE SCALE GENOMIC DNA]</scope>
    <source>
        <strain evidence="2">LVBAO_FW01</strain>
        <tissue evidence="2">Leaves</tissue>
    </source>
</reference>
<evidence type="ECO:0000256" key="1">
    <source>
        <dbReference type="SAM" id="MobiDB-lite"/>
    </source>
</evidence>
<evidence type="ECO:0000313" key="3">
    <source>
        <dbReference type="Proteomes" id="UP001367508"/>
    </source>
</evidence>
<evidence type="ECO:0000313" key="2">
    <source>
        <dbReference type="EMBL" id="KAK7296927.1"/>
    </source>
</evidence>